<evidence type="ECO:0000313" key="2">
    <source>
        <dbReference type="EMBL" id="KAK0479030.1"/>
    </source>
</evidence>
<feature type="signal peptide" evidence="1">
    <location>
        <begin position="1"/>
        <end position="16"/>
    </location>
</feature>
<sequence length="101" mass="11519">MPVIILPSCILYLSLAFNNLIRHQPHFHHPNTVNGLRYFGRLYGAEGVFPLVPCSIRILTTIVPRLPLKAKQSSEHQTFQSPYSIMDLQETLLRSKHLPEG</sequence>
<comment type="caution">
    <text evidence="2">The sequence shown here is derived from an EMBL/GenBank/DDBJ whole genome shotgun (WGS) entry which is preliminary data.</text>
</comment>
<dbReference type="AlphaFoldDB" id="A0AA39P815"/>
<protein>
    <submittedName>
        <fullName evidence="2">Uncharacterized protein</fullName>
    </submittedName>
</protein>
<feature type="chain" id="PRO_5041589113" evidence="1">
    <location>
        <begin position="17"/>
        <end position="101"/>
    </location>
</feature>
<reference evidence="2" key="1">
    <citation type="submission" date="2023-06" db="EMBL/GenBank/DDBJ databases">
        <authorList>
            <consortium name="Lawrence Berkeley National Laboratory"/>
            <person name="Ahrendt S."/>
            <person name="Sahu N."/>
            <person name="Indic B."/>
            <person name="Wong-Bajracharya J."/>
            <person name="Merenyi Z."/>
            <person name="Ke H.-M."/>
            <person name="Monk M."/>
            <person name="Kocsube S."/>
            <person name="Drula E."/>
            <person name="Lipzen A."/>
            <person name="Balint B."/>
            <person name="Henrissat B."/>
            <person name="Andreopoulos B."/>
            <person name="Martin F.M."/>
            <person name="Harder C.B."/>
            <person name="Rigling D."/>
            <person name="Ford K.L."/>
            <person name="Foster G.D."/>
            <person name="Pangilinan J."/>
            <person name="Papanicolaou A."/>
            <person name="Barry K."/>
            <person name="LaButti K."/>
            <person name="Viragh M."/>
            <person name="Koriabine M."/>
            <person name="Yan M."/>
            <person name="Riley R."/>
            <person name="Champramary S."/>
            <person name="Plett K.L."/>
            <person name="Tsai I.J."/>
            <person name="Slot J."/>
            <person name="Sipos G."/>
            <person name="Plett J."/>
            <person name="Nagy L.G."/>
            <person name="Grigoriev I.V."/>
        </authorList>
    </citation>
    <scope>NUCLEOTIDE SEQUENCE</scope>
    <source>
        <strain evidence="2">HWK02</strain>
    </source>
</reference>
<evidence type="ECO:0000313" key="4">
    <source>
        <dbReference type="Proteomes" id="UP001175228"/>
    </source>
</evidence>
<accession>A0AA39P815</accession>
<evidence type="ECO:0000256" key="1">
    <source>
        <dbReference type="SAM" id="SignalP"/>
    </source>
</evidence>
<organism evidence="2 4">
    <name type="scientific">Armillaria luteobubalina</name>
    <dbReference type="NCBI Taxonomy" id="153913"/>
    <lineage>
        <taxon>Eukaryota</taxon>
        <taxon>Fungi</taxon>
        <taxon>Dikarya</taxon>
        <taxon>Basidiomycota</taxon>
        <taxon>Agaricomycotina</taxon>
        <taxon>Agaricomycetes</taxon>
        <taxon>Agaricomycetidae</taxon>
        <taxon>Agaricales</taxon>
        <taxon>Marasmiineae</taxon>
        <taxon>Physalacriaceae</taxon>
        <taxon>Armillaria</taxon>
    </lineage>
</organism>
<name>A0AA39P815_9AGAR</name>
<keyword evidence="1" id="KW-0732">Signal</keyword>
<keyword evidence="4" id="KW-1185">Reference proteome</keyword>
<dbReference type="EMBL" id="JAUEPU010000092">
    <property type="protein sequence ID" value="KAK0479030.1"/>
    <property type="molecule type" value="Genomic_DNA"/>
</dbReference>
<dbReference type="Proteomes" id="UP001175228">
    <property type="component" value="Unassembled WGS sequence"/>
</dbReference>
<proteinExistence type="predicted"/>
<evidence type="ECO:0000313" key="3">
    <source>
        <dbReference type="EMBL" id="KAK0481971.1"/>
    </source>
</evidence>
<gene>
    <name evidence="3" type="ORF">EDD18DRAFT_1202246</name>
    <name evidence="2" type="ORF">EDD18DRAFT_1207984</name>
</gene>
<dbReference type="EMBL" id="JAUEPU010000069">
    <property type="protein sequence ID" value="KAK0481971.1"/>
    <property type="molecule type" value="Genomic_DNA"/>
</dbReference>